<name>A0A810KYS0_9ACTN</name>
<sequence length="82" mass="8875">MSKASEPVIRYRTPRAGDQVFLCPAAGVHGRGSFWAMVVSTAPALVPQALYVRVVPVDEIDGAARVQTFYVRLAGLLTRVMS</sequence>
<dbReference type="AlphaFoldDB" id="A0A810KYS0"/>
<organism evidence="1 2">
    <name type="scientific">Actinocatenispora sera</name>
    <dbReference type="NCBI Taxonomy" id="390989"/>
    <lineage>
        <taxon>Bacteria</taxon>
        <taxon>Bacillati</taxon>
        <taxon>Actinomycetota</taxon>
        <taxon>Actinomycetes</taxon>
        <taxon>Micromonosporales</taxon>
        <taxon>Micromonosporaceae</taxon>
        <taxon>Actinocatenispora</taxon>
    </lineage>
</organism>
<evidence type="ECO:0000313" key="1">
    <source>
        <dbReference type="EMBL" id="BCJ28380.1"/>
    </source>
</evidence>
<reference evidence="1" key="1">
    <citation type="submission" date="2020-08" db="EMBL/GenBank/DDBJ databases">
        <title>Whole genome shotgun sequence of Actinocatenispora sera NBRC 101916.</title>
        <authorList>
            <person name="Komaki H."/>
            <person name="Tamura T."/>
        </authorList>
    </citation>
    <scope>NUCLEOTIDE SEQUENCE</scope>
    <source>
        <strain evidence="1">NBRC 101916</strain>
    </source>
</reference>
<dbReference type="KEGG" id="aser:Asera_24880"/>
<dbReference type="Proteomes" id="UP000680750">
    <property type="component" value="Chromosome"/>
</dbReference>
<proteinExistence type="predicted"/>
<gene>
    <name evidence="1" type="ORF">Asera_24880</name>
</gene>
<dbReference type="RefSeq" id="WP_157034766.1">
    <property type="nucleotide sequence ID" value="NZ_AP023354.1"/>
</dbReference>
<evidence type="ECO:0000313" key="2">
    <source>
        <dbReference type="Proteomes" id="UP000680750"/>
    </source>
</evidence>
<dbReference type="EMBL" id="AP023354">
    <property type="protein sequence ID" value="BCJ28380.1"/>
    <property type="molecule type" value="Genomic_DNA"/>
</dbReference>
<accession>A0A810KYS0</accession>
<keyword evidence="2" id="KW-1185">Reference proteome</keyword>
<protein>
    <submittedName>
        <fullName evidence="1">Uncharacterized protein</fullName>
    </submittedName>
</protein>